<keyword evidence="6" id="KW-1185">Reference proteome</keyword>
<dbReference type="InterPro" id="IPR028082">
    <property type="entry name" value="Peripla_BP_I"/>
</dbReference>
<keyword evidence="1" id="KW-0805">Transcription regulation</keyword>
<dbReference type="GO" id="GO:0000976">
    <property type="term" value="F:transcription cis-regulatory region binding"/>
    <property type="evidence" value="ECO:0007669"/>
    <property type="project" value="TreeGrafter"/>
</dbReference>
<dbReference type="InterPro" id="IPR000843">
    <property type="entry name" value="HTH_LacI"/>
</dbReference>
<gene>
    <name evidence="5" type="ORF">Phou_037950</name>
</gene>
<accession>A0A6V8KFV9</accession>
<reference evidence="5 6" key="2">
    <citation type="submission" date="2020-03" db="EMBL/GenBank/DDBJ databases">
        <authorList>
            <person name="Ichikawa N."/>
            <person name="Kimura A."/>
            <person name="Kitahashi Y."/>
            <person name="Uohara A."/>
        </authorList>
    </citation>
    <scope>NUCLEOTIDE SEQUENCE [LARGE SCALE GENOMIC DNA]</scope>
    <source>
        <strain evidence="5 6">NBRC 108639</strain>
    </source>
</reference>
<evidence type="ECO:0000256" key="2">
    <source>
        <dbReference type="ARBA" id="ARBA00023125"/>
    </source>
</evidence>
<comment type="caution">
    <text evidence="5">The sequence shown here is derived from an EMBL/GenBank/DDBJ whole genome shotgun (WGS) entry which is preliminary data.</text>
</comment>
<name>A0A6V8KFV9_9ACTN</name>
<dbReference type="Gene3D" id="1.10.260.40">
    <property type="entry name" value="lambda repressor-like DNA-binding domains"/>
    <property type="match status" value="1"/>
</dbReference>
<dbReference type="Proteomes" id="UP000482800">
    <property type="component" value="Unassembled WGS sequence"/>
</dbReference>
<proteinExistence type="predicted"/>
<evidence type="ECO:0000313" key="5">
    <source>
        <dbReference type="EMBL" id="GFJ79615.1"/>
    </source>
</evidence>
<dbReference type="CDD" id="cd01392">
    <property type="entry name" value="HTH_LacI"/>
    <property type="match status" value="1"/>
</dbReference>
<keyword evidence="3" id="KW-0804">Transcription</keyword>
<dbReference type="PROSITE" id="PS50932">
    <property type="entry name" value="HTH_LACI_2"/>
    <property type="match status" value="1"/>
</dbReference>
<reference evidence="5 6" key="1">
    <citation type="submission" date="2020-03" db="EMBL/GenBank/DDBJ databases">
        <title>Whole genome shotgun sequence of Phytohabitans houttuyneae NBRC 108639.</title>
        <authorList>
            <person name="Komaki H."/>
            <person name="Tamura T."/>
        </authorList>
    </citation>
    <scope>NUCLEOTIDE SEQUENCE [LARGE SCALE GENOMIC DNA]</scope>
    <source>
        <strain evidence="5 6">NBRC 108639</strain>
    </source>
</reference>
<protein>
    <submittedName>
        <fullName evidence="5">LacI family transcriptional regulator</fullName>
    </submittedName>
</protein>
<dbReference type="Pfam" id="PF13377">
    <property type="entry name" value="Peripla_BP_3"/>
    <property type="match status" value="1"/>
</dbReference>
<dbReference type="Pfam" id="PF00356">
    <property type="entry name" value="LacI"/>
    <property type="match status" value="1"/>
</dbReference>
<evidence type="ECO:0000256" key="3">
    <source>
        <dbReference type="ARBA" id="ARBA00023163"/>
    </source>
</evidence>
<dbReference type="EMBL" id="BLPF01000001">
    <property type="protein sequence ID" value="GFJ79615.1"/>
    <property type="molecule type" value="Genomic_DNA"/>
</dbReference>
<dbReference type="Gene3D" id="3.40.50.2300">
    <property type="match status" value="2"/>
</dbReference>
<dbReference type="PROSITE" id="PS00356">
    <property type="entry name" value="HTH_LACI_1"/>
    <property type="match status" value="1"/>
</dbReference>
<dbReference type="SUPFAM" id="SSF53822">
    <property type="entry name" value="Periplasmic binding protein-like I"/>
    <property type="match status" value="1"/>
</dbReference>
<dbReference type="SMART" id="SM00354">
    <property type="entry name" value="HTH_LACI"/>
    <property type="match status" value="1"/>
</dbReference>
<dbReference type="SUPFAM" id="SSF47413">
    <property type="entry name" value="lambda repressor-like DNA-binding domains"/>
    <property type="match status" value="1"/>
</dbReference>
<dbReference type="AlphaFoldDB" id="A0A6V8KFV9"/>
<dbReference type="CDD" id="cd06267">
    <property type="entry name" value="PBP1_LacI_sugar_binding-like"/>
    <property type="match status" value="1"/>
</dbReference>
<dbReference type="InterPro" id="IPR046335">
    <property type="entry name" value="LacI/GalR-like_sensor"/>
</dbReference>
<dbReference type="PANTHER" id="PTHR30146:SF153">
    <property type="entry name" value="LACTOSE OPERON REPRESSOR"/>
    <property type="match status" value="1"/>
</dbReference>
<organism evidence="5 6">
    <name type="scientific">Phytohabitans houttuyneae</name>
    <dbReference type="NCBI Taxonomy" id="1076126"/>
    <lineage>
        <taxon>Bacteria</taxon>
        <taxon>Bacillati</taxon>
        <taxon>Actinomycetota</taxon>
        <taxon>Actinomycetes</taxon>
        <taxon>Micromonosporales</taxon>
        <taxon>Micromonosporaceae</taxon>
    </lineage>
</organism>
<keyword evidence="2" id="KW-0238">DNA-binding</keyword>
<evidence type="ECO:0000256" key="1">
    <source>
        <dbReference type="ARBA" id="ARBA00023015"/>
    </source>
</evidence>
<evidence type="ECO:0000259" key="4">
    <source>
        <dbReference type="PROSITE" id="PS50932"/>
    </source>
</evidence>
<sequence>MRNGRRGTHVDGPRKLTIRDIAAIAGVSAGTVSRAMNGQAGVGEETRQRIARIIDEHGFKVDPTARQLSTGRSDTIAVVFPLHASEVVMHPVYPALLGALGDAAEHAGFDLLLLTSSTQKVAHVLDTVKRRRVDGVVLPAAGAHDPLIKRLTGIGAPTVLIGHRSSLSGVGWVDCTHDVAARDLTRGMLAAGRTDLVLLNGPPRVSACKLRSAGFWAAVKEAGDAVGSAREVSVPFDTAAAAAAADEVLAGDIPPTGVVCSSDTIAAGVLDSARRAGLKVPDDLAVSGFDDRSFATHTSPPLTTVRMPLHDTGQAAATMLFAMIGGEPLPSRRVILPTEIVPRGSTPAGML</sequence>
<dbReference type="InterPro" id="IPR010982">
    <property type="entry name" value="Lambda_DNA-bd_dom_sf"/>
</dbReference>
<feature type="domain" description="HTH lacI-type" evidence="4">
    <location>
        <begin position="16"/>
        <end position="70"/>
    </location>
</feature>
<dbReference type="PANTHER" id="PTHR30146">
    <property type="entry name" value="LACI-RELATED TRANSCRIPTIONAL REPRESSOR"/>
    <property type="match status" value="1"/>
</dbReference>
<dbReference type="GO" id="GO:0003700">
    <property type="term" value="F:DNA-binding transcription factor activity"/>
    <property type="evidence" value="ECO:0007669"/>
    <property type="project" value="TreeGrafter"/>
</dbReference>
<evidence type="ECO:0000313" key="6">
    <source>
        <dbReference type="Proteomes" id="UP000482800"/>
    </source>
</evidence>